<feature type="compositionally biased region" description="Low complexity" evidence="1">
    <location>
        <begin position="161"/>
        <end position="171"/>
    </location>
</feature>
<dbReference type="PROSITE" id="PS51724">
    <property type="entry name" value="SPOR"/>
    <property type="match status" value="1"/>
</dbReference>
<evidence type="ECO:0000259" key="3">
    <source>
        <dbReference type="PROSITE" id="PS51724"/>
    </source>
</evidence>
<dbReference type="RefSeq" id="WP_163677242.1">
    <property type="nucleotide sequence ID" value="NZ_JAAIYP010000034.1"/>
</dbReference>
<reference evidence="4 5" key="1">
    <citation type="submission" date="2020-02" db="EMBL/GenBank/DDBJ databases">
        <authorList>
            <person name="Dziuba M."/>
            <person name="Kuznetsov B."/>
            <person name="Mardanov A."/>
            <person name="Ravin N."/>
            <person name="Grouzdev D."/>
        </authorList>
    </citation>
    <scope>NUCLEOTIDE SEQUENCE [LARGE SCALE GENOMIC DNA]</scope>
    <source>
        <strain evidence="4 5">SpK</strain>
    </source>
</reference>
<dbReference type="InterPro" id="IPR036680">
    <property type="entry name" value="SPOR-like_sf"/>
</dbReference>
<sequence length="321" mass="33445">MAGSPNDDFDRDILDIIPERFDADADSRQARAGHRLRSYLTLGVAVVAVGAIVAVGLHFLGGKDGAGPGIPVIKADERPIKIRPDDRGGMQVPNQDKLVYERLDQAEGDAKVERLLPPPEQPQVPVKGGAQPDTVATSSAPEVMRPGQPVAPPRQPPSEVPRPLAATAPQEPVAAAPVAPPATGGYVPTQARAPAAPVAAPVAAPPSAKPVAAPVVAPAPAPAVAPPVPAAVPAKAPPASGDWLIQLGALRSAPDAEKEWNRIQRTHHDLLGALKSDVVRVELGEKGTFWRLRAGPLSEQAARQMCADLKSRNQGCIIARK</sequence>
<accession>A0A7C9QTV9</accession>
<feature type="compositionally biased region" description="Pro residues" evidence="1">
    <location>
        <begin position="149"/>
        <end position="160"/>
    </location>
</feature>
<dbReference type="EMBL" id="JAAIYP010000034">
    <property type="protein sequence ID" value="NFV79959.1"/>
    <property type="molecule type" value="Genomic_DNA"/>
</dbReference>
<evidence type="ECO:0000313" key="5">
    <source>
        <dbReference type="Proteomes" id="UP000480684"/>
    </source>
</evidence>
<keyword evidence="5" id="KW-1185">Reference proteome</keyword>
<keyword evidence="2" id="KW-0812">Transmembrane</keyword>
<name>A0A7C9QTV9_9PROT</name>
<evidence type="ECO:0000256" key="2">
    <source>
        <dbReference type="SAM" id="Phobius"/>
    </source>
</evidence>
<protein>
    <submittedName>
        <fullName evidence="4">SPOR domain-containing protein</fullName>
    </submittedName>
</protein>
<gene>
    <name evidence="4" type="ORF">G4223_07535</name>
</gene>
<dbReference type="InterPro" id="IPR007730">
    <property type="entry name" value="SPOR-like_dom"/>
</dbReference>
<feature type="region of interest" description="Disordered" evidence="1">
    <location>
        <begin position="110"/>
        <end position="171"/>
    </location>
</feature>
<feature type="transmembrane region" description="Helical" evidence="2">
    <location>
        <begin position="39"/>
        <end position="60"/>
    </location>
</feature>
<organism evidence="4 5">
    <name type="scientific">Magnetospirillum aberrantis SpK</name>
    <dbReference type="NCBI Taxonomy" id="908842"/>
    <lineage>
        <taxon>Bacteria</taxon>
        <taxon>Pseudomonadati</taxon>
        <taxon>Pseudomonadota</taxon>
        <taxon>Alphaproteobacteria</taxon>
        <taxon>Rhodospirillales</taxon>
        <taxon>Rhodospirillaceae</taxon>
        <taxon>Magnetospirillum</taxon>
    </lineage>
</organism>
<dbReference type="GO" id="GO:0042834">
    <property type="term" value="F:peptidoglycan binding"/>
    <property type="evidence" value="ECO:0007669"/>
    <property type="project" value="InterPro"/>
</dbReference>
<keyword evidence="2" id="KW-1133">Transmembrane helix</keyword>
<dbReference type="Gene3D" id="3.30.70.1070">
    <property type="entry name" value="Sporulation related repeat"/>
    <property type="match status" value="1"/>
</dbReference>
<feature type="domain" description="SPOR" evidence="3">
    <location>
        <begin position="237"/>
        <end position="321"/>
    </location>
</feature>
<comment type="caution">
    <text evidence="4">The sequence shown here is derived from an EMBL/GenBank/DDBJ whole genome shotgun (WGS) entry which is preliminary data.</text>
</comment>
<proteinExistence type="predicted"/>
<evidence type="ECO:0000256" key="1">
    <source>
        <dbReference type="SAM" id="MobiDB-lite"/>
    </source>
</evidence>
<dbReference type="Proteomes" id="UP000480684">
    <property type="component" value="Unassembled WGS sequence"/>
</dbReference>
<dbReference type="SUPFAM" id="SSF110997">
    <property type="entry name" value="Sporulation related repeat"/>
    <property type="match status" value="1"/>
</dbReference>
<dbReference type="Pfam" id="PF05036">
    <property type="entry name" value="SPOR"/>
    <property type="match status" value="1"/>
</dbReference>
<keyword evidence="2" id="KW-0472">Membrane</keyword>
<evidence type="ECO:0000313" key="4">
    <source>
        <dbReference type="EMBL" id="NFV79959.1"/>
    </source>
</evidence>
<dbReference type="AlphaFoldDB" id="A0A7C9QTV9"/>